<evidence type="ECO:0000313" key="6">
    <source>
        <dbReference type="RefSeq" id="XP_034109998.1"/>
    </source>
</evidence>
<dbReference type="InterPro" id="IPR042814">
    <property type="entry name" value="Morn5"/>
</dbReference>
<evidence type="ECO:0000256" key="4">
    <source>
        <dbReference type="ARBA" id="ARBA00023273"/>
    </source>
</evidence>
<evidence type="ECO:0000256" key="3">
    <source>
        <dbReference type="ARBA" id="ARBA00023069"/>
    </source>
</evidence>
<keyword evidence="4" id="KW-0966">Cell projection</keyword>
<reference evidence="6" key="1">
    <citation type="submission" date="2025-08" db="UniProtKB">
        <authorList>
            <consortium name="RefSeq"/>
        </authorList>
    </citation>
    <scope>IDENTIFICATION</scope>
    <source>
        <strain evidence="6">15112-1751.03</strain>
        <tissue evidence="6">Whole Adult</tissue>
    </source>
</reference>
<evidence type="ECO:0000256" key="1">
    <source>
        <dbReference type="ARBA" id="ARBA00004230"/>
    </source>
</evidence>
<evidence type="ECO:0000313" key="5">
    <source>
        <dbReference type="Proteomes" id="UP000515160"/>
    </source>
</evidence>
<proteinExistence type="predicted"/>
<accession>A0A6P8XCT3</accession>
<dbReference type="AlphaFoldDB" id="A0A6P8XCT3"/>
<dbReference type="RefSeq" id="XP_034109998.1">
    <property type="nucleotide sequence ID" value="XM_034254107.2"/>
</dbReference>
<dbReference type="Proteomes" id="UP000515160">
    <property type="component" value="Chromosome 3"/>
</dbReference>
<dbReference type="GeneID" id="117571757"/>
<evidence type="ECO:0000256" key="2">
    <source>
        <dbReference type="ARBA" id="ARBA00022846"/>
    </source>
</evidence>
<gene>
    <name evidence="6" type="primary">LOC117571757</name>
</gene>
<dbReference type="SUPFAM" id="SSF82185">
    <property type="entry name" value="Histone H3 K4-specific methyltransferase SET7/9 N-terminal domain"/>
    <property type="match status" value="1"/>
</dbReference>
<keyword evidence="2" id="KW-0282">Flagellum</keyword>
<dbReference type="GO" id="GO:0031514">
    <property type="term" value="C:motile cilium"/>
    <property type="evidence" value="ECO:0007669"/>
    <property type="project" value="UniProtKB-SubCell"/>
</dbReference>
<keyword evidence="3" id="KW-0969">Cilium</keyword>
<protein>
    <submittedName>
        <fullName evidence="6">MORN repeat-containing protein 5</fullName>
    </submittedName>
</protein>
<organism evidence="5 6">
    <name type="scientific">Drosophila albomicans</name>
    <name type="common">Fruit fly</name>
    <dbReference type="NCBI Taxonomy" id="7291"/>
    <lineage>
        <taxon>Eukaryota</taxon>
        <taxon>Metazoa</taxon>
        <taxon>Ecdysozoa</taxon>
        <taxon>Arthropoda</taxon>
        <taxon>Hexapoda</taxon>
        <taxon>Insecta</taxon>
        <taxon>Pterygota</taxon>
        <taxon>Neoptera</taxon>
        <taxon>Endopterygota</taxon>
        <taxon>Diptera</taxon>
        <taxon>Brachycera</taxon>
        <taxon>Muscomorpha</taxon>
        <taxon>Ephydroidea</taxon>
        <taxon>Drosophilidae</taxon>
        <taxon>Drosophila</taxon>
    </lineage>
</organism>
<dbReference type="OrthoDB" id="300500at2759"/>
<name>A0A6P8XCT3_DROAB</name>
<dbReference type="PANTHER" id="PTHR46437">
    <property type="entry name" value="MORN REPEAT-CONTAINING PROTEIN 5"/>
    <property type="match status" value="1"/>
</dbReference>
<dbReference type="PANTHER" id="PTHR46437:SF1">
    <property type="entry name" value="MORN REPEAT-CONTAINING PROTEIN 5"/>
    <property type="match status" value="1"/>
</dbReference>
<keyword evidence="5" id="KW-1185">Reference proteome</keyword>
<comment type="subcellular location">
    <subcellularLocation>
        <location evidence="1">Cell projection</location>
        <location evidence="1">Cilium</location>
        <location evidence="1">Flagellum</location>
    </subcellularLocation>
</comment>
<sequence length="319" mass="36985">MPHRRIIYRQEEQQSSITYFPTGSKFCGSQNALGMQDYGMYVWPDGSRYVGVFCDNKFHGDGYIELSPPHNICYKVLHERGKLKKIYNMAFTDYLQVDFTWHGDAMSFESWNYCTNKNRLFCGEKRGQMSAVGPFKYKSWQGHEPPPLAPNIFDLGFGKFNRFGCVTEIPNHLSPTREFFVGCGETRAWIQNNCRHGELDKMQLDPEVLADFTRQIIHNNVENDKQTVGYPHRELTASPRHSYCLCRGSSSESSLGEVCLHYDSSSEKSFKFERRNIKSRQPKCNKCLYRKMRQEQRPTVDTSKMVTSIAETLINILRA</sequence>